<gene>
    <name evidence="2" type="ORF">ECPE_LOCUS9573</name>
</gene>
<keyword evidence="3" id="KW-1185">Reference proteome</keyword>
<accession>A0A183ARI8</accession>
<evidence type="ECO:0000256" key="1">
    <source>
        <dbReference type="SAM" id="MobiDB-lite"/>
    </source>
</evidence>
<evidence type="ECO:0000313" key="4">
    <source>
        <dbReference type="WBParaSite" id="ECPE_0000960301-mRNA-1"/>
    </source>
</evidence>
<evidence type="ECO:0000313" key="3">
    <source>
        <dbReference type="Proteomes" id="UP000272942"/>
    </source>
</evidence>
<reference evidence="2 3" key="2">
    <citation type="submission" date="2018-11" db="EMBL/GenBank/DDBJ databases">
        <authorList>
            <consortium name="Pathogen Informatics"/>
        </authorList>
    </citation>
    <scope>NUCLEOTIDE SEQUENCE [LARGE SCALE GENOMIC DNA]</scope>
    <source>
        <strain evidence="2 3">Egypt</strain>
    </source>
</reference>
<dbReference type="Proteomes" id="UP000272942">
    <property type="component" value="Unassembled WGS sequence"/>
</dbReference>
<proteinExistence type="predicted"/>
<feature type="region of interest" description="Disordered" evidence="1">
    <location>
        <begin position="100"/>
        <end position="128"/>
    </location>
</feature>
<reference evidence="4" key="1">
    <citation type="submission" date="2016-06" db="UniProtKB">
        <authorList>
            <consortium name="WormBaseParasite"/>
        </authorList>
    </citation>
    <scope>IDENTIFICATION</scope>
</reference>
<organism evidence="4">
    <name type="scientific">Echinostoma caproni</name>
    <dbReference type="NCBI Taxonomy" id="27848"/>
    <lineage>
        <taxon>Eukaryota</taxon>
        <taxon>Metazoa</taxon>
        <taxon>Spiralia</taxon>
        <taxon>Lophotrochozoa</taxon>
        <taxon>Platyhelminthes</taxon>
        <taxon>Trematoda</taxon>
        <taxon>Digenea</taxon>
        <taxon>Plagiorchiida</taxon>
        <taxon>Echinostomata</taxon>
        <taxon>Echinostomatoidea</taxon>
        <taxon>Echinostomatidae</taxon>
        <taxon>Echinostoma</taxon>
    </lineage>
</organism>
<protein>
    <submittedName>
        <fullName evidence="2 4">Uncharacterized protein</fullName>
    </submittedName>
</protein>
<dbReference type="WBParaSite" id="ECPE_0000960301-mRNA-1">
    <property type="protein sequence ID" value="ECPE_0000960301-mRNA-1"/>
    <property type="gene ID" value="ECPE_0000960301"/>
</dbReference>
<dbReference type="EMBL" id="UZAN01047627">
    <property type="protein sequence ID" value="VDP85607.1"/>
    <property type="molecule type" value="Genomic_DNA"/>
</dbReference>
<evidence type="ECO:0000313" key="2">
    <source>
        <dbReference type="EMBL" id="VDP85607.1"/>
    </source>
</evidence>
<dbReference type="AlphaFoldDB" id="A0A183ARI8"/>
<sequence>MLEIVLRRLNQGSLERLLNFLSSDITMLTQRIKLRNFALKSEQNCALVSVYLERCSPINLEFCEFNIALGRYGKPEEHEMLPLRAVQTPDTWFESGERLRTDQPEQSNQAEATYPCVPTPELSPTSEQTTGTMKSVLVLAFYTLIVRTDCVEQGKIDQGPTGSQGWSPAGELSDSRYLPMGRETQAQLVWEEGVTDGGRTGRMLSFLIHLLDIHASFS</sequence>
<name>A0A183ARI8_9TREM</name>